<feature type="region of interest" description="Disordered" evidence="7">
    <location>
        <begin position="609"/>
        <end position="635"/>
    </location>
</feature>
<feature type="compositionally biased region" description="Basic and acidic residues" evidence="7">
    <location>
        <begin position="609"/>
        <end position="627"/>
    </location>
</feature>
<evidence type="ECO:0000256" key="6">
    <source>
        <dbReference type="PROSITE-ProRule" id="PRU10141"/>
    </source>
</evidence>
<dbReference type="PANTHER" id="PTHR24347">
    <property type="entry name" value="SERINE/THREONINE-PROTEIN KINASE"/>
    <property type="match status" value="1"/>
</dbReference>
<feature type="domain" description="Protein kinase" evidence="8">
    <location>
        <begin position="12"/>
        <end position="269"/>
    </location>
</feature>
<dbReference type="GO" id="GO:0004674">
    <property type="term" value="F:protein serine/threonine kinase activity"/>
    <property type="evidence" value="ECO:0007669"/>
    <property type="project" value="UniProtKB-KW"/>
</dbReference>
<dbReference type="AlphaFoldDB" id="A0A7S3YG25"/>
<dbReference type="CDD" id="cd05117">
    <property type="entry name" value="STKc_CAMK"/>
    <property type="match status" value="1"/>
</dbReference>
<name>A0A7S3YG25_9EUKA</name>
<dbReference type="SMART" id="SM00220">
    <property type="entry name" value="S_TKc"/>
    <property type="match status" value="1"/>
</dbReference>
<dbReference type="Pfam" id="PF00069">
    <property type="entry name" value="Pkinase"/>
    <property type="match status" value="1"/>
</dbReference>
<organism evidence="9">
    <name type="scientific">Lotharella globosa</name>
    <dbReference type="NCBI Taxonomy" id="91324"/>
    <lineage>
        <taxon>Eukaryota</taxon>
        <taxon>Sar</taxon>
        <taxon>Rhizaria</taxon>
        <taxon>Cercozoa</taxon>
        <taxon>Chlorarachniophyceae</taxon>
        <taxon>Lotharella</taxon>
    </lineage>
</organism>
<feature type="region of interest" description="Disordered" evidence="7">
    <location>
        <begin position="424"/>
        <end position="474"/>
    </location>
</feature>
<sequence length="635" mass="70960">MGAGKSALHQKYKIKEVIGRGHFSIVKRCIDRKTGENLALKCINKSKLKEKDHRWLASEIEILTAVSHTNICRLVEVFHTQKMCYLVLELLQGGDLLERVADDHTFSDSDAADVIRTVAGVLEYLHRMGIIHRDLKPQNLVYRSEAKGAQLVVTDFGLSKFLKGGATHTKTACGTPLYLAPEVIMGNGYGKECDLWSLGVMLYVLLTGYYPFYSSDRRRLYSKITRCSYKWPDNGTYIDENAKDLVAKLLVVDIKKRMTAAEVLKHPWLSLPRTNVGEGKARNNIRKMRAKEKLRKTVNYLIDINRFMSVFALLPEGVQQRCSGRIYHRKQNPEMAKRLGVALSHMATALVDPTRTYSLVYRMKGGGYWLVASDEDKEPLLAHAHKYFTAEERYYIFSGPKPSGARFLSNGEFEALAVQDEALDKTSPVRPPWNGAEMKTAEKLSVETPKGAGLKSNGTSETTQPQPPKATAPAKELSELEANAMVKVTAKLIASKLFSPPSSKKVHFDFSKALEIDIDEQDEEDAKEATKKGEEDGETGAMTPRTLAALHSQVVKAQQRLEEAKEKANLKHVPKRSKKQSARELTIAEEAFRIAKSLHVEALKRIEEQNAAKDAAKKDEDDDKKTTEIVNGAGA</sequence>
<dbReference type="Gene3D" id="1.10.510.10">
    <property type="entry name" value="Transferase(Phosphotransferase) domain 1"/>
    <property type="match status" value="1"/>
</dbReference>
<dbReference type="InterPro" id="IPR008271">
    <property type="entry name" value="Ser/Thr_kinase_AS"/>
</dbReference>
<reference evidence="9" key="1">
    <citation type="submission" date="2021-01" db="EMBL/GenBank/DDBJ databases">
        <authorList>
            <person name="Corre E."/>
            <person name="Pelletier E."/>
            <person name="Niang G."/>
            <person name="Scheremetjew M."/>
            <person name="Finn R."/>
            <person name="Kale V."/>
            <person name="Holt S."/>
            <person name="Cochrane G."/>
            <person name="Meng A."/>
            <person name="Brown T."/>
            <person name="Cohen L."/>
        </authorList>
    </citation>
    <scope>NUCLEOTIDE SEQUENCE</scope>
    <source>
        <strain evidence="9">CCCM811</strain>
    </source>
</reference>
<gene>
    <name evidence="9" type="ORF">LGLO00237_LOCUS4368</name>
</gene>
<accession>A0A7S3YG25</accession>
<keyword evidence="2" id="KW-0808">Transferase</keyword>
<feature type="binding site" evidence="6">
    <location>
        <position position="41"/>
    </location>
    <ligand>
        <name>ATP</name>
        <dbReference type="ChEBI" id="CHEBI:30616"/>
    </ligand>
</feature>
<dbReference type="PROSITE" id="PS50011">
    <property type="entry name" value="PROTEIN_KINASE_DOM"/>
    <property type="match status" value="1"/>
</dbReference>
<feature type="compositionally biased region" description="Basic and acidic residues" evidence="7">
    <location>
        <begin position="559"/>
        <end position="569"/>
    </location>
</feature>
<keyword evidence="4" id="KW-0418">Kinase</keyword>
<evidence type="ECO:0000256" key="1">
    <source>
        <dbReference type="ARBA" id="ARBA00022527"/>
    </source>
</evidence>
<dbReference type="InterPro" id="IPR011009">
    <property type="entry name" value="Kinase-like_dom_sf"/>
</dbReference>
<dbReference type="GO" id="GO:0005524">
    <property type="term" value="F:ATP binding"/>
    <property type="evidence" value="ECO:0007669"/>
    <property type="project" value="UniProtKB-UniRule"/>
</dbReference>
<keyword evidence="1" id="KW-0723">Serine/threonine-protein kinase</keyword>
<keyword evidence="3 6" id="KW-0547">Nucleotide-binding</keyword>
<evidence type="ECO:0000313" key="9">
    <source>
        <dbReference type="EMBL" id="CAE0650560.1"/>
    </source>
</evidence>
<protein>
    <recommendedName>
        <fullName evidence="8">Protein kinase domain-containing protein</fullName>
    </recommendedName>
</protein>
<dbReference type="PROSITE" id="PS00107">
    <property type="entry name" value="PROTEIN_KINASE_ATP"/>
    <property type="match status" value="1"/>
</dbReference>
<evidence type="ECO:0000259" key="8">
    <source>
        <dbReference type="PROSITE" id="PS50011"/>
    </source>
</evidence>
<feature type="region of interest" description="Disordered" evidence="7">
    <location>
        <begin position="519"/>
        <end position="542"/>
    </location>
</feature>
<evidence type="ECO:0000256" key="5">
    <source>
        <dbReference type="ARBA" id="ARBA00022840"/>
    </source>
</evidence>
<dbReference type="PROSITE" id="PS00108">
    <property type="entry name" value="PROTEIN_KINASE_ST"/>
    <property type="match status" value="1"/>
</dbReference>
<dbReference type="FunFam" id="1.10.510.10:FF:000571">
    <property type="entry name" value="Maternal embryonic leucine zipper kinase"/>
    <property type="match status" value="1"/>
</dbReference>
<keyword evidence="5 6" id="KW-0067">ATP-binding</keyword>
<dbReference type="EMBL" id="HBIV01006034">
    <property type="protein sequence ID" value="CAE0650560.1"/>
    <property type="molecule type" value="Transcribed_RNA"/>
</dbReference>
<dbReference type="FunFam" id="3.30.200.20:FF:000003">
    <property type="entry name" value="Non-specific serine/threonine protein kinase"/>
    <property type="match status" value="1"/>
</dbReference>
<feature type="region of interest" description="Disordered" evidence="7">
    <location>
        <begin position="558"/>
        <end position="582"/>
    </location>
</feature>
<evidence type="ECO:0000256" key="7">
    <source>
        <dbReference type="SAM" id="MobiDB-lite"/>
    </source>
</evidence>
<evidence type="ECO:0000256" key="3">
    <source>
        <dbReference type="ARBA" id="ARBA00022741"/>
    </source>
</evidence>
<dbReference type="InterPro" id="IPR000719">
    <property type="entry name" value="Prot_kinase_dom"/>
</dbReference>
<dbReference type="SUPFAM" id="SSF56112">
    <property type="entry name" value="Protein kinase-like (PK-like)"/>
    <property type="match status" value="1"/>
</dbReference>
<proteinExistence type="predicted"/>
<dbReference type="InterPro" id="IPR017441">
    <property type="entry name" value="Protein_kinase_ATP_BS"/>
</dbReference>
<feature type="compositionally biased region" description="Basic residues" evidence="7">
    <location>
        <begin position="570"/>
        <end position="580"/>
    </location>
</feature>
<evidence type="ECO:0000256" key="4">
    <source>
        <dbReference type="ARBA" id="ARBA00022777"/>
    </source>
</evidence>
<evidence type="ECO:0000256" key="2">
    <source>
        <dbReference type="ARBA" id="ARBA00022679"/>
    </source>
</evidence>